<comment type="caution">
    <text evidence="2">The sequence shown here is derived from an EMBL/GenBank/DDBJ whole genome shotgun (WGS) entry which is preliminary data.</text>
</comment>
<organism evidence="2 3">
    <name type="scientific">Pseudobacteroides cellulosolvens ATCC 35603 = DSM 2933</name>
    <dbReference type="NCBI Taxonomy" id="398512"/>
    <lineage>
        <taxon>Bacteria</taxon>
        <taxon>Bacillati</taxon>
        <taxon>Bacillota</taxon>
        <taxon>Clostridia</taxon>
        <taxon>Eubacteriales</taxon>
        <taxon>Oscillospiraceae</taxon>
        <taxon>Pseudobacteroides</taxon>
    </lineage>
</organism>
<sequence>MLRHCKYLLSIFENELLDNLSYIDKSHLRNYMINLKKIVSHLCKKHKLITAGHYMGLYMSMGTSLGMLCGMVVGLTSNKGEFLPIGMSLGMCFGMSIGISTGSIMDSNARKKGNVI</sequence>
<feature type="transmembrane region" description="Helical" evidence="1">
    <location>
        <begin position="82"/>
        <end position="104"/>
    </location>
</feature>
<dbReference type="Proteomes" id="UP000036923">
    <property type="component" value="Unassembled WGS sequence"/>
</dbReference>
<reference evidence="3" key="1">
    <citation type="submission" date="2015-07" db="EMBL/GenBank/DDBJ databases">
        <title>Near-Complete Genome Sequence of the Cellulolytic Bacterium Bacteroides (Pseudobacteroides) cellulosolvens ATCC 35603.</title>
        <authorList>
            <person name="Dassa B."/>
            <person name="Utturkar S.M."/>
            <person name="Klingeman D.M."/>
            <person name="Hurt R.A."/>
            <person name="Keller M."/>
            <person name="Xu J."/>
            <person name="Reddy Y.H.K."/>
            <person name="Borovok I."/>
            <person name="Grinberg I.R."/>
            <person name="Lamed R."/>
            <person name="Zhivin O."/>
            <person name="Bayer E.A."/>
            <person name="Brown S.D."/>
        </authorList>
    </citation>
    <scope>NUCLEOTIDE SEQUENCE [LARGE SCALE GENOMIC DNA]</scope>
    <source>
        <strain evidence="3">DSM 2933</strain>
    </source>
</reference>
<keyword evidence="3" id="KW-1185">Reference proteome</keyword>
<dbReference type="STRING" id="398512.Bccel_0390"/>
<keyword evidence="1" id="KW-1133">Transmembrane helix</keyword>
<name>A0A0L6JHD0_9FIRM</name>
<feature type="transmembrane region" description="Helical" evidence="1">
    <location>
        <begin position="54"/>
        <end position="76"/>
    </location>
</feature>
<evidence type="ECO:0000313" key="2">
    <source>
        <dbReference type="EMBL" id="KNY25133.1"/>
    </source>
</evidence>
<gene>
    <name evidence="2" type="ORF">Bccel_0390</name>
</gene>
<dbReference type="AlphaFoldDB" id="A0A0L6JHD0"/>
<proteinExistence type="predicted"/>
<evidence type="ECO:0000256" key="1">
    <source>
        <dbReference type="SAM" id="Phobius"/>
    </source>
</evidence>
<protein>
    <submittedName>
        <fullName evidence="2">Uncharacterized protein</fullName>
    </submittedName>
</protein>
<keyword evidence="1" id="KW-0472">Membrane</keyword>
<dbReference type="eggNOG" id="ENOG50317RV">
    <property type="taxonomic scope" value="Bacteria"/>
</dbReference>
<accession>A0A0L6JHD0</accession>
<evidence type="ECO:0000313" key="3">
    <source>
        <dbReference type="Proteomes" id="UP000036923"/>
    </source>
</evidence>
<dbReference type="EMBL" id="LGTC01000001">
    <property type="protein sequence ID" value="KNY25133.1"/>
    <property type="molecule type" value="Genomic_DNA"/>
</dbReference>
<keyword evidence="1" id="KW-0812">Transmembrane</keyword>